<reference evidence="1 2" key="1">
    <citation type="submission" date="2018-06" db="EMBL/GenBank/DDBJ databases">
        <authorList>
            <consortium name="Pathogen Informatics"/>
            <person name="Doyle S."/>
        </authorList>
    </citation>
    <scope>NUCLEOTIDE SEQUENCE [LARGE SCALE GENOMIC DNA]</scope>
    <source>
        <strain evidence="1 2">NCTC8500</strain>
    </source>
</reference>
<dbReference type="AlphaFoldDB" id="A0A377HIZ0"/>
<proteinExistence type="predicted"/>
<accession>A0A377HIZ0</accession>
<name>A0A377HIZ0_ECOLX</name>
<evidence type="ECO:0000313" key="2">
    <source>
        <dbReference type="Proteomes" id="UP000254429"/>
    </source>
</evidence>
<organism evidence="1 2">
    <name type="scientific">Escherichia coli</name>
    <dbReference type="NCBI Taxonomy" id="562"/>
    <lineage>
        <taxon>Bacteria</taxon>
        <taxon>Pseudomonadati</taxon>
        <taxon>Pseudomonadota</taxon>
        <taxon>Gammaproteobacteria</taxon>
        <taxon>Enterobacterales</taxon>
        <taxon>Enterobacteriaceae</taxon>
        <taxon>Escherichia</taxon>
    </lineage>
</organism>
<dbReference type="EMBL" id="UGFG01000002">
    <property type="protein sequence ID" value="STO53406.1"/>
    <property type="molecule type" value="Genomic_DNA"/>
</dbReference>
<dbReference type="Proteomes" id="UP000254429">
    <property type="component" value="Unassembled WGS sequence"/>
</dbReference>
<protein>
    <submittedName>
        <fullName evidence="1">Uncharacterized protein</fullName>
    </submittedName>
</protein>
<evidence type="ECO:0000313" key="1">
    <source>
        <dbReference type="EMBL" id="STO53406.1"/>
    </source>
</evidence>
<gene>
    <name evidence="1" type="ORF">NCTC8500_05980</name>
</gene>
<sequence length="124" mass="14551">MINIENTIKFMMTDIDKYLDDITLNAITVDSKTILKLEDMSSKKISPHLEKILGTLIKSEVEHIPNFDFNKLQSLENSKSFEHLPAKSKNPSCYRDLYSWGKEMRHTEKLKAEDESDWKRIFNI</sequence>